<dbReference type="PROSITE" id="PS01081">
    <property type="entry name" value="HTH_TETR_1"/>
    <property type="match status" value="1"/>
</dbReference>
<dbReference type="SUPFAM" id="SSF48498">
    <property type="entry name" value="Tetracyclin repressor-like, C-terminal domain"/>
    <property type="match status" value="1"/>
</dbReference>
<dbReference type="PANTHER" id="PTHR30055">
    <property type="entry name" value="HTH-TYPE TRANSCRIPTIONAL REGULATOR RUTR"/>
    <property type="match status" value="1"/>
</dbReference>
<feature type="DNA-binding region" description="H-T-H motif" evidence="4">
    <location>
        <begin position="36"/>
        <end position="55"/>
    </location>
</feature>
<evidence type="ECO:0000259" key="5">
    <source>
        <dbReference type="PROSITE" id="PS50977"/>
    </source>
</evidence>
<sequence length="219" mass="23682">MGDARTERWADNRVRMRRKLIDAAIQVIETEGPQASMRAIAAAAEVSKPTLYRFFADKAELTLAISNRAKQDIAAGLAQVRTHPEGSPAAILNSALTGYAALIVEHPHIARFLFQGTENPAARTLENWRAVRVEVADLITLLVGSPSATPEFDADFYASMVVGAVKGAANWWHRTADHADSAEEFVRRMEPVVHAIVAGAAADAGVTIDFDKPLTITVP</sequence>
<evidence type="ECO:0000256" key="2">
    <source>
        <dbReference type="ARBA" id="ARBA00023125"/>
    </source>
</evidence>
<evidence type="ECO:0000313" key="6">
    <source>
        <dbReference type="EMBL" id="RJO73687.1"/>
    </source>
</evidence>
<dbReference type="Gene3D" id="1.10.357.10">
    <property type="entry name" value="Tetracycline Repressor, domain 2"/>
    <property type="match status" value="1"/>
</dbReference>
<organism evidence="6 7">
    <name type="scientific">Nocardia panacis</name>
    <dbReference type="NCBI Taxonomy" id="2340916"/>
    <lineage>
        <taxon>Bacteria</taxon>
        <taxon>Bacillati</taxon>
        <taxon>Actinomycetota</taxon>
        <taxon>Actinomycetes</taxon>
        <taxon>Mycobacteriales</taxon>
        <taxon>Nocardiaceae</taxon>
        <taxon>Nocardia</taxon>
    </lineage>
</organism>
<name>A0A3A4KL27_9NOCA</name>
<evidence type="ECO:0000256" key="4">
    <source>
        <dbReference type="PROSITE-ProRule" id="PRU00335"/>
    </source>
</evidence>
<dbReference type="PANTHER" id="PTHR30055:SF234">
    <property type="entry name" value="HTH-TYPE TRANSCRIPTIONAL REGULATOR BETI"/>
    <property type="match status" value="1"/>
</dbReference>
<dbReference type="InterPro" id="IPR050109">
    <property type="entry name" value="HTH-type_TetR-like_transc_reg"/>
</dbReference>
<feature type="domain" description="HTH tetR-type" evidence="5">
    <location>
        <begin position="14"/>
        <end position="73"/>
    </location>
</feature>
<dbReference type="Pfam" id="PF00440">
    <property type="entry name" value="TetR_N"/>
    <property type="match status" value="1"/>
</dbReference>
<accession>A0A3A4KL27</accession>
<evidence type="ECO:0000313" key="7">
    <source>
        <dbReference type="Proteomes" id="UP000266677"/>
    </source>
</evidence>
<dbReference type="GO" id="GO:0003700">
    <property type="term" value="F:DNA-binding transcription factor activity"/>
    <property type="evidence" value="ECO:0007669"/>
    <property type="project" value="TreeGrafter"/>
</dbReference>
<evidence type="ECO:0000256" key="3">
    <source>
        <dbReference type="ARBA" id="ARBA00023163"/>
    </source>
</evidence>
<dbReference type="GO" id="GO:0000976">
    <property type="term" value="F:transcription cis-regulatory region binding"/>
    <property type="evidence" value="ECO:0007669"/>
    <property type="project" value="TreeGrafter"/>
</dbReference>
<proteinExistence type="predicted"/>
<dbReference type="OrthoDB" id="4542604at2"/>
<dbReference type="Proteomes" id="UP000266677">
    <property type="component" value="Unassembled WGS sequence"/>
</dbReference>
<reference evidence="6 7" key="1">
    <citation type="submission" date="2018-09" db="EMBL/GenBank/DDBJ databases">
        <title>YIM PH21274 draft genome.</title>
        <authorList>
            <person name="Miao C."/>
        </authorList>
    </citation>
    <scope>NUCLEOTIDE SEQUENCE [LARGE SCALE GENOMIC DNA]</scope>
    <source>
        <strain evidence="6 7">YIM PH 21724</strain>
    </source>
</reference>
<evidence type="ECO:0000256" key="1">
    <source>
        <dbReference type="ARBA" id="ARBA00023015"/>
    </source>
</evidence>
<protein>
    <submittedName>
        <fullName evidence="6">TetR/AcrR family transcriptional regulator</fullName>
    </submittedName>
</protein>
<dbReference type="RefSeq" id="WP_120042763.1">
    <property type="nucleotide sequence ID" value="NZ_QZFU01000023.1"/>
</dbReference>
<dbReference type="EMBL" id="QZFU01000023">
    <property type="protein sequence ID" value="RJO73687.1"/>
    <property type="molecule type" value="Genomic_DNA"/>
</dbReference>
<keyword evidence="3" id="KW-0804">Transcription</keyword>
<comment type="caution">
    <text evidence="6">The sequence shown here is derived from an EMBL/GenBank/DDBJ whole genome shotgun (WGS) entry which is preliminary data.</text>
</comment>
<dbReference type="InterPro" id="IPR023772">
    <property type="entry name" value="DNA-bd_HTH_TetR-type_CS"/>
</dbReference>
<keyword evidence="1" id="KW-0805">Transcription regulation</keyword>
<dbReference type="AlphaFoldDB" id="A0A3A4KL27"/>
<dbReference type="InterPro" id="IPR001647">
    <property type="entry name" value="HTH_TetR"/>
</dbReference>
<dbReference type="PROSITE" id="PS50977">
    <property type="entry name" value="HTH_TETR_2"/>
    <property type="match status" value="1"/>
</dbReference>
<keyword evidence="7" id="KW-1185">Reference proteome</keyword>
<dbReference type="SUPFAM" id="SSF46689">
    <property type="entry name" value="Homeodomain-like"/>
    <property type="match status" value="1"/>
</dbReference>
<gene>
    <name evidence="6" type="ORF">D5S18_21165</name>
</gene>
<keyword evidence="2 4" id="KW-0238">DNA-binding</keyword>
<dbReference type="InterPro" id="IPR036271">
    <property type="entry name" value="Tet_transcr_reg_TetR-rel_C_sf"/>
</dbReference>
<dbReference type="PRINTS" id="PR00455">
    <property type="entry name" value="HTHTETR"/>
</dbReference>
<dbReference type="InterPro" id="IPR009057">
    <property type="entry name" value="Homeodomain-like_sf"/>
</dbReference>